<dbReference type="Pfam" id="PF13515">
    <property type="entry name" value="FUSC_2"/>
    <property type="match status" value="1"/>
</dbReference>
<feature type="transmembrane region" description="Helical" evidence="7">
    <location>
        <begin position="385"/>
        <end position="402"/>
    </location>
</feature>
<evidence type="ECO:0000259" key="8">
    <source>
        <dbReference type="Pfam" id="PF12805"/>
    </source>
</evidence>
<comment type="similarity">
    <text evidence="6">Belongs to the YccS/YhfK family.</text>
</comment>
<feature type="transmembrane region" description="Helical" evidence="7">
    <location>
        <begin position="12"/>
        <end position="31"/>
    </location>
</feature>
<feature type="transmembrane region" description="Helical" evidence="7">
    <location>
        <begin position="482"/>
        <end position="500"/>
    </location>
</feature>
<feature type="domain" description="Integral membrane bound transporter" evidence="9">
    <location>
        <begin position="375"/>
        <end position="493"/>
    </location>
</feature>
<feature type="transmembrane region" description="Helical" evidence="7">
    <location>
        <begin position="37"/>
        <end position="56"/>
    </location>
</feature>
<evidence type="ECO:0000256" key="7">
    <source>
        <dbReference type="SAM" id="Phobius"/>
    </source>
</evidence>
<keyword evidence="5 7" id="KW-0472">Membrane</keyword>
<dbReference type="Pfam" id="PF12805">
    <property type="entry name" value="FUSC-like"/>
    <property type="match status" value="1"/>
</dbReference>
<evidence type="ECO:0000313" key="10">
    <source>
        <dbReference type="EMBL" id="QIZ75965.1"/>
    </source>
</evidence>
<dbReference type="EMBL" id="CP051180">
    <property type="protein sequence ID" value="QIZ75965.1"/>
    <property type="molecule type" value="Genomic_DNA"/>
</dbReference>
<evidence type="ECO:0000256" key="6">
    <source>
        <dbReference type="ARBA" id="ARBA00043993"/>
    </source>
</evidence>
<evidence type="ECO:0000256" key="4">
    <source>
        <dbReference type="ARBA" id="ARBA00022989"/>
    </source>
</evidence>
<dbReference type="GO" id="GO:0005886">
    <property type="term" value="C:plasma membrane"/>
    <property type="evidence" value="ECO:0007669"/>
    <property type="project" value="UniProtKB-SubCell"/>
</dbReference>
<dbReference type="PANTHER" id="PTHR30509:SF23">
    <property type="entry name" value="INNER MEMBRANE PROTEIN"/>
    <property type="match status" value="1"/>
</dbReference>
<dbReference type="AlphaFoldDB" id="A0A6H1UA81"/>
<protein>
    <submittedName>
        <fullName evidence="10">Uncharacterized protein</fullName>
    </submittedName>
</protein>
<feature type="transmembrane region" description="Helical" evidence="7">
    <location>
        <begin position="63"/>
        <end position="82"/>
    </location>
</feature>
<evidence type="ECO:0000256" key="3">
    <source>
        <dbReference type="ARBA" id="ARBA00022692"/>
    </source>
</evidence>
<evidence type="ECO:0000256" key="1">
    <source>
        <dbReference type="ARBA" id="ARBA00004651"/>
    </source>
</evidence>
<evidence type="ECO:0000256" key="5">
    <source>
        <dbReference type="ARBA" id="ARBA00023136"/>
    </source>
</evidence>
<evidence type="ECO:0000256" key="2">
    <source>
        <dbReference type="ARBA" id="ARBA00022475"/>
    </source>
</evidence>
<keyword evidence="11" id="KW-1185">Reference proteome</keyword>
<organism evidence="10 11">
    <name type="scientific">Ferrimonas lipolytica</name>
    <dbReference type="NCBI Taxonomy" id="2724191"/>
    <lineage>
        <taxon>Bacteria</taxon>
        <taxon>Pseudomonadati</taxon>
        <taxon>Pseudomonadota</taxon>
        <taxon>Gammaproteobacteria</taxon>
        <taxon>Alteromonadales</taxon>
        <taxon>Ferrimonadaceae</taxon>
        <taxon>Ferrimonas</taxon>
    </lineage>
</organism>
<feature type="transmembrane region" description="Helical" evidence="7">
    <location>
        <begin position="414"/>
        <end position="447"/>
    </location>
</feature>
<reference evidence="10 11" key="1">
    <citation type="submission" date="2020-04" db="EMBL/GenBank/DDBJ databases">
        <title>Ferrimonas sp. S7 isolated from sea water.</title>
        <authorList>
            <person name="Bae S.S."/>
            <person name="Baek K."/>
        </authorList>
    </citation>
    <scope>NUCLEOTIDE SEQUENCE [LARGE SCALE GENOMIC DNA]</scope>
    <source>
        <strain evidence="10 11">S7</strain>
    </source>
</reference>
<proteinExistence type="inferred from homology"/>
<keyword evidence="3 7" id="KW-0812">Transmembrane</keyword>
<accession>A0A6H1UA81</accession>
<dbReference type="PANTHER" id="PTHR30509">
    <property type="entry name" value="P-HYDROXYBENZOIC ACID EFFLUX PUMP SUBUNIT-RELATED"/>
    <property type="match status" value="1"/>
</dbReference>
<name>A0A6H1UA81_9GAMM</name>
<comment type="subcellular location">
    <subcellularLocation>
        <location evidence="1">Cell membrane</location>
        <topology evidence="1">Multi-pass membrane protein</topology>
    </subcellularLocation>
</comment>
<dbReference type="InterPro" id="IPR049453">
    <property type="entry name" value="Memb_transporter_dom"/>
</dbReference>
<feature type="transmembrane region" description="Helical" evidence="7">
    <location>
        <begin position="453"/>
        <end position="470"/>
    </location>
</feature>
<gene>
    <name evidence="10" type="ORF">HER31_03140</name>
</gene>
<feature type="transmembrane region" description="Helical" evidence="7">
    <location>
        <begin position="88"/>
        <end position="105"/>
    </location>
</feature>
<feature type="transmembrane region" description="Helical" evidence="7">
    <location>
        <begin position="139"/>
        <end position="156"/>
    </location>
</feature>
<dbReference type="RefSeq" id="WP_168659226.1">
    <property type="nucleotide sequence ID" value="NZ_CP051180.1"/>
</dbReference>
<evidence type="ECO:0000259" key="9">
    <source>
        <dbReference type="Pfam" id="PF13515"/>
    </source>
</evidence>
<feature type="domain" description="Integral membrane protein YccS N-terminal" evidence="8">
    <location>
        <begin position="71"/>
        <end position="303"/>
    </location>
</feature>
<dbReference type="KEGG" id="fes:HER31_03140"/>
<dbReference type="InterPro" id="IPR032692">
    <property type="entry name" value="YccS_N"/>
</dbReference>
<keyword evidence="2" id="KW-1003">Cell membrane</keyword>
<evidence type="ECO:0000313" key="11">
    <source>
        <dbReference type="Proteomes" id="UP000501602"/>
    </source>
</evidence>
<sequence length="683" mass="76027">MLRRLWVNPYLNFSFRLTTALLLFLLAAWQLDLLPQGVISLLVMPALLIGGIDIPSAHWSRRIALGVLGYAGFAGLTAWIGVHAPEFTTLWFALLGFVLTSCSAFGNLAARLAMGSLTMAVIGLATGSLYPIWQLTLGFGLAVSWLVLYSALWYRLTGNMPLRQSLAETYQRLAALMIKRPEQLLDHALPVHFDEPLGIHLANCRRLLGSLGDPNKNGPLKNAFMLAVDMQERLQAVPDPELASKVLVNEGTYPAYRQWTRAVAARLHRIARDLQRGGEPSKSDSVTQFTDQFLQALEPMLARGGKEGMVANYMANNARQIERLVQRAAPLYQRNIKVEQSQSPWKKWRQMMVWSNPVMRGSVRMSLLLALGSEIGSLMPMDNGFWILSTVVVVWQASFVAIRSRAWQRAGGTIAGLVLALIALTAGVSGIWALLMAVVLVPISLALVTKHHGWTTVGVTLILMLAFEYNGMATTEVIIARMFDTLIGCLLVLGGYRYLWPQWQGGRQAQLRIDSLVSLNHYLKLLLQSFSGKEVAAIDLALARRAAYEQGIALNDSFNQMRQEPGFGRNVQNSTALLALYKGAMSHMNAIVPQVHKGLRLEAEEGQELCHLFDELADIMEQTSKGNIQPWPDSFKEREQWFYQRLESGNTDKSGFVLYQLSLVLQRYHAIHQILLQPAPKAS</sequence>
<keyword evidence="4 7" id="KW-1133">Transmembrane helix</keyword>
<dbReference type="Proteomes" id="UP000501602">
    <property type="component" value="Chromosome"/>
</dbReference>